<dbReference type="InterPro" id="IPR002252">
    <property type="entry name" value="Glyco_hydro_36"/>
</dbReference>
<dbReference type="RefSeq" id="WP_162645661.1">
    <property type="nucleotide sequence ID" value="NZ_CP048287.1"/>
</dbReference>
<dbReference type="EMBL" id="CP048287">
    <property type="protein sequence ID" value="QHW35515.1"/>
    <property type="molecule type" value="Genomic_DNA"/>
</dbReference>
<keyword evidence="1" id="KW-0614">Plasmid</keyword>
<proteinExistence type="predicted"/>
<dbReference type="InterPro" id="IPR017853">
    <property type="entry name" value="GH"/>
</dbReference>
<organism evidence="1 2">
    <name type="scientific">Paenibacillus rhizovicinus</name>
    <dbReference type="NCBI Taxonomy" id="2704463"/>
    <lineage>
        <taxon>Bacteria</taxon>
        <taxon>Bacillati</taxon>
        <taxon>Bacillota</taxon>
        <taxon>Bacilli</taxon>
        <taxon>Bacillales</taxon>
        <taxon>Paenibacillaceae</taxon>
        <taxon>Paenibacillus</taxon>
    </lineage>
</organism>
<evidence type="ECO:0000313" key="1">
    <source>
        <dbReference type="EMBL" id="QHW35515.1"/>
    </source>
</evidence>
<protein>
    <submittedName>
        <fullName evidence="1">Alpha-galactosidase</fullName>
    </submittedName>
</protein>
<dbReference type="GO" id="GO:0016052">
    <property type="term" value="P:carbohydrate catabolic process"/>
    <property type="evidence" value="ECO:0007669"/>
    <property type="project" value="InterPro"/>
</dbReference>
<dbReference type="AlphaFoldDB" id="A0A6C0PAW9"/>
<evidence type="ECO:0000313" key="2">
    <source>
        <dbReference type="Proteomes" id="UP000479114"/>
    </source>
</evidence>
<geneLocation type="plasmid" evidence="1 2">
    <name>unnamed1</name>
</geneLocation>
<keyword evidence="2" id="KW-1185">Reference proteome</keyword>
<gene>
    <name evidence="1" type="ORF">GZH47_32010</name>
</gene>
<sequence length="593" mass="66941">MKQVTAGSYTVQAAGDPGEFRVSLTADSPITGVQLVKLTLEADRPLPPPSIKLQWSHPVVDIQGIWDTNASRKNKGIGSAFVSKSTSLAPVISLYSTSGRNRQTFAFSDALNPVKSVAWIIEETAEYECSVQLFMEPGAPIDHYSATLRIDTRDIPYYDSIREVGEWWAGMPGYLPSPVPDTARLPMYSTWYSFHQQVTPEEVEEQCRMAKELGCEAVIVDDGWQTSNNERGYAYCGDWEVSPERIPDMKAHVRRVHQLGMKYLLWYSVPFVGIHSKAWKRFEGKMLHIEDEHGAGVVDPRFPEVRDYLINVYEKALVEWELDGFKLDFVDNFYLKQGAAVELGGGRDYDSVPEAVDRLLNDVMERLRALKPDVMIEFRQSYIGPLMRKYGNIFRVADCPNDTGLNRAGTVDIRLLSGNTAAHADMMMWHPDDPPQSAALQLIHSMFGVPQISVKLDRVPESHRRMIGRWLSFWRQHRDVLLDGMLMPERPELLYPVVYAANERKLIAGLYANMVVRPPVAVPDEWIVVNGKHEDGIVLDLAADIGNRAVEIRDCFGNIVHSLELPLHKGLYQFAVPAAGTWTAIRKEGRNEL</sequence>
<name>A0A6C0PAW9_9BACL</name>
<dbReference type="KEGG" id="prz:GZH47_32010"/>
<dbReference type="InterPro" id="IPR050985">
    <property type="entry name" value="Alpha-glycosidase_related"/>
</dbReference>
<accession>A0A6C0PAW9</accession>
<dbReference type="InterPro" id="IPR013785">
    <property type="entry name" value="Aldolase_TIM"/>
</dbReference>
<dbReference type="Pfam" id="PF02065">
    <property type="entry name" value="Melibiase"/>
    <property type="match status" value="1"/>
</dbReference>
<dbReference type="Gene3D" id="3.20.20.70">
    <property type="entry name" value="Aldolase class I"/>
    <property type="match status" value="1"/>
</dbReference>
<dbReference type="SUPFAM" id="SSF51445">
    <property type="entry name" value="(Trans)glycosidases"/>
    <property type="match status" value="1"/>
</dbReference>
<dbReference type="Proteomes" id="UP000479114">
    <property type="component" value="Plasmid unnamed1"/>
</dbReference>
<dbReference type="GO" id="GO:0004557">
    <property type="term" value="F:alpha-galactosidase activity"/>
    <property type="evidence" value="ECO:0007669"/>
    <property type="project" value="InterPro"/>
</dbReference>
<dbReference type="CDD" id="cd14791">
    <property type="entry name" value="GH36"/>
    <property type="match status" value="1"/>
</dbReference>
<reference evidence="1 2" key="1">
    <citation type="submission" date="2020-02" db="EMBL/GenBank/DDBJ databases">
        <title>Paenibacillus sp. nov., isolated from rhizosphere soil of tomato.</title>
        <authorList>
            <person name="Weon H.-Y."/>
            <person name="Lee S.A."/>
        </authorList>
    </citation>
    <scope>NUCLEOTIDE SEQUENCE [LARGE SCALE GENOMIC DNA]</scope>
    <source>
        <strain evidence="1 2">14171R-81</strain>
        <plasmid evidence="1 2">unnamed1</plasmid>
    </source>
</reference>
<dbReference type="PANTHER" id="PTHR43053">
    <property type="entry name" value="GLYCOSIDASE FAMILY 31"/>
    <property type="match status" value="1"/>
</dbReference>